<accession>A0A5N6QPJ4</accession>
<dbReference type="Proteomes" id="UP000327013">
    <property type="component" value="Chromosome 2"/>
</dbReference>
<dbReference type="AlphaFoldDB" id="A0A5N6QPJ4"/>
<keyword evidence="2" id="KW-1185">Reference proteome</keyword>
<evidence type="ECO:0000313" key="1">
    <source>
        <dbReference type="EMBL" id="KAE8008200.1"/>
    </source>
</evidence>
<dbReference type="InterPro" id="IPR035940">
    <property type="entry name" value="CAP_sf"/>
</dbReference>
<dbReference type="OrthoDB" id="337038at2759"/>
<sequence>MVESDPNGPLGECLAEGYDDLSAADAVKAWVAEKPYYDHASNKCVGGECGHYTQPPRWFGVTPSILDTKNSKIENIME</sequence>
<organism evidence="1 2">
    <name type="scientific">Carpinus fangiana</name>
    <dbReference type="NCBI Taxonomy" id="176857"/>
    <lineage>
        <taxon>Eukaryota</taxon>
        <taxon>Viridiplantae</taxon>
        <taxon>Streptophyta</taxon>
        <taxon>Embryophyta</taxon>
        <taxon>Tracheophyta</taxon>
        <taxon>Spermatophyta</taxon>
        <taxon>Magnoliopsida</taxon>
        <taxon>eudicotyledons</taxon>
        <taxon>Gunneridae</taxon>
        <taxon>Pentapetalae</taxon>
        <taxon>rosids</taxon>
        <taxon>fabids</taxon>
        <taxon>Fagales</taxon>
        <taxon>Betulaceae</taxon>
        <taxon>Carpinus</taxon>
    </lineage>
</organism>
<dbReference type="EMBL" id="CM017322">
    <property type="protein sequence ID" value="KAE8008200.1"/>
    <property type="molecule type" value="Genomic_DNA"/>
</dbReference>
<dbReference type="Gene3D" id="3.40.33.10">
    <property type="entry name" value="CAP"/>
    <property type="match status" value="1"/>
</dbReference>
<name>A0A5N6QPJ4_9ROSI</name>
<protein>
    <submittedName>
        <fullName evidence="1">Uncharacterized protein</fullName>
    </submittedName>
</protein>
<reference evidence="1 2" key="1">
    <citation type="submission" date="2019-06" db="EMBL/GenBank/DDBJ databases">
        <title>A chromosomal-level reference genome of Carpinus fangiana (Coryloideae, Betulaceae).</title>
        <authorList>
            <person name="Yang X."/>
            <person name="Wang Z."/>
            <person name="Zhang L."/>
            <person name="Hao G."/>
            <person name="Liu J."/>
            <person name="Yang Y."/>
        </authorList>
    </citation>
    <scope>NUCLEOTIDE SEQUENCE [LARGE SCALE GENOMIC DNA]</scope>
    <source>
        <strain evidence="1">Cfa_2016G</strain>
        <tissue evidence="1">Leaf</tissue>
    </source>
</reference>
<proteinExistence type="predicted"/>
<dbReference type="SUPFAM" id="SSF55797">
    <property type="entry name" value="PR-1-like"/>
    <property type="match status" value="1"/>
</dbReference>
<evidence type="ECO:0000313" key="2">
    <source>
        <dbReference type="Proteomes" id="UP000327013"/>
    </source>
</evidence>
<gene>
    <name evidence="1" type="ORF">FH972_004737</name>
</gene>